<feature type="compositionally biased region" description="Basic and acidic residues" evidence="1">
    <location>
        <begin position="68"/>
        <end position="85"/>
    </location>
</feature>
<proteinExistence type="predicted"/>
<evidence type="ECO:0008006" key="4">
    <source>
        <dbReference type="Google" id="ProtNLM"/>
    </source>
</evidence>
<dbReference type="AlphaFoldDB" id="A0A1T4P032"/>
<feature type="region of interest" description="Disordered" evidence="1">
    <location>
        <begin position="47"/>
        <end position="85"/>
    </location>
</feature>
<dbReference type="Proteomes" id="UP000190834">
    <property type="component" value="Unassembled WGS sequence"/>
</dbReference>
<dbReference type="EMBL" id="FUXB01000006">
    <property type="protein sequence ID" value="SJZ84646.1"/>
    <property type="molecule type" value="Genomic_DNA"/>
</dbReference>
<sequence>MMYRILVTALTLMCGFFALIFSLLLAIPLTIAALITGKRLETQLKRRPFHQAQNNENSEIIEGEFEEVSCREEHSDRQSDEDHPR</sequence>
<reference evidence="3" key="1">
    <citation type="submission" date="2017-02" db="EMBL/GenBank/DDBJ databases">
        <authorList>
            <person name="Varghese N."/>
            <person name="Submissions S."/>
        </authorList>
    </citation>
    <scope>NUCLEOTIDE SEQUENCE [LARGE SCALE GENOMIC DNA]</scope>
    <source>
        <strain evidence="3">DSM 19608</strain>
    </source>
</reference>
<gene>
    <name evidence="2" type="ORF">SAMN02745782_01532</name>
</gene>
<protein>
    <recommendedName>
        <fullName evidence="4">Hydroxylamine reductase</fullName>
    </recommendedName>
</protein>
<accession>A0A1T4P032</accession>
<name>A0A1T4P032_VIBCI</name>
<evidence type="ECO:0000313" key="3">
    <source>
        <dbReference type="Proteomes" id="UP000190834"/>
    </source>
</evidence>
<evidence type="ECO:0000256" key="1">
    <source>
        <dbReference type="SAM" id="MobiDB-lite"/>
    </source>
</evidence>
<keyword evidence="3" id="KW-1185">Reference proteome</keyword>
<organism evidence="2 3">
    <name type="scientific">Vibrio cincinnatiensis DSM 19608</name>
    <dbReference type="NCBI Taxonomy" id="1123491"/>
    <lineage>
        <taxon>Bacteria</taxon>
        <taxon>Pseudomonadati</taxon>
        <taxon>Pseudomonadota</taxon>
        <taxon>Gammaproteobacteria</taxon>
        <taxon>Vibrionales</taxon>
        <taxon>Vibrionaceae</taxon>
        <taxon>Vibrio</taxon>
    </lineage>
</organism>
<evidence type="ECO:0000313" key="2">
    <source>
        <dbReference type="EMBL" id="SJZ84646.1"/>
    </source>
</evidence>